<evidence type="ECO:0000256" key="1">
    <source>
        <dbReference type="ARBA" id="ARBA00009129"/>
    </source>
</evidence>
<feature type="compositionally biased region" description="Polar residues" evidence="2">
    <location>
        <begin position="27"/>
        <end position="36"/>
    </location>
</feature>
<dbReference type="Proteomes" id="UP000236621">
    <property type="component" value="Unassembled WGS sequence"/>
</dbReference>
<gene>
    <name evidence="4" type="ORF">TCAP_01842</name>
</gene>
<dbReference type="AlphaFoldDB" id="A0A2K3QL47"/>
<accession>A0A2K3QL47</accession>
<protein>
    <recommendedName>
        <fullName evidence="3">CsbD-like domain-containing protein</fullName>
    </recommendedName>
</protein>
<dbReference type="PANTHER" id="PTHR40460">
    <property type="entry name" value="CHROMOSOME 1, WHOLE GENOME SHOTGUN SEQUENCE"/>
    <property type="match status" value="1"/>
</dbReference>
<sequence>MADNEKNAPSTLQSYVDSATGAVQSAIGSLTGSTGDKAQGEVRKDDAQTDDASHAAVKVPGATVSTDGGIAKDDSNRSKGSWNQTVGSAKEAVGGLIGSNSLKNSGRQQNLEGQQQEAKGQLNDLGSGIASRAQGTVGSAVACLTGDKEGQEHYDRMRADGEARQRGVEHDIQKQADAERKD</sequence>
<feature type="region of interest" description="Disordered" evidence="2">
    <location>
        <begin position="27"/>
        <end position="119"/>
    </location>
</feature>
<comment type="caution">
    <text evidence="4">The sequence shown here is derived from an EMBL/GenBank/DDBJ whole genome shotgun (WGS) entry which is preliminary data.</text>
</comment>
<evidence type="ECO:0000313" key="4">
    <source>
        <dbReference type="EMBL" id="PNY28256.1"/>
    </source>
</evidence>
<name>A0A2K3QL47_9HYPO</name>
<evidence type="ECO:0000256" key="2">
    <source>
        <dbReference type="SAM" id="MobiDB-lite"/>
    </source>
</evidence>
<dbReference type="STRING" id="45235.A0A2K3QL47"/>
<feature type="compositionally biased region" description="Polar residues" evidence="2">
    <location>
        <begin position="98"/>
        <end position="118"/>
    </location>
</feature>
<dbReference type="Pfam" id="PF05532">
    <property type="entry name" value="CsbD"/>
    <property type="match status" value="1"/>
</dbReference>
<evidence type="ECO:0000313" key="5">
    <source>
        <dbReference type="Proteomes" id="UP000236621"/>
    </source>
</evidence>
<dbReference type="InterPro" id="IPR036629">
    <property type="entry name" value="YjbJ_sf"/>
</dbReference>
<feature type="region of interest" description="Disordered" evidence="2">
    <location>
        <begin position="148"/>
        <end position="182"/>
    </location>
</feature>
<feature type="domain" description="CsbD-like" evidence="3">
    <location>
        <begin position="77"/>
        <end position="124"/>
    </location>
</feature>
<dbReference type="InterPro" id="IPR008462">
    <property type="entry name" value="CsbD"/>
</dbReference>
<evidence type="ECO:0000259" key="3">
    <source>
        <dbReference type="Pfam" id="PF05532"/>
    </source>
</evidence>
<dbReference type="EMBL" id="NRSZ01000284">
    <property type="protein sequence ID" value="PNY28256.1"/>
    <property type="molecule type" value="Genomic_DNA"/>
</dbReference>
<feature type="compositionally biased region" description="Basic and acidic residues" evidence="2">
    <location>
        <begin position="38"/>
        <end position="53"/>
    </location>
</feature>
<keyword evidence="5" id="KW-1185">Reference proteome</keyword>
<feature type="compositionally biased region" description="Polar residues" evidence="2">
    <location>
        <begin position="78"/>
        <end position="87"/>
    </location>
</feature>
<proteinExistence type="inferred from homology"/>
<dbReference type="SUPFAM" id="SSF69047">
    <property type="entry name" value="Hypothetical protein YjbJ"/>
    <property type="match status" value="1"/>
</dbReference>
<dbReference type="OrthoDB" id="5309565at2759"/>
<reference evidence="4 5" key="1">
    <citation type="submission" date="2017-08" db="EMBL/GenBank/DDBJ databases">
        <title>Harnessing the power of phylogenomics to disentangle the directionality and signatures of interkingdom host jumping in the parasitic fungal genus Tolypocladium.</title>
        <authorList>
            <person name="Quandt C.A."/>
            <person name="Patterson W."/>
            <person name="Spatafora J.W."/>
        </authorList>
    </citation>
    <scope>NUCLEOTIDE SEQUENCE [LARGE SCALE GENOMIC DNA]</scope>
    <source>
        <strain evidence="4 5">CBS 113982</strain>
    </source>
</reference>
<dbReference type="PANTHER" id="PTHR40460:SF1">
    <property type="entry name" value="CSBD-LIKE DOMAIN-CONTAINING PROTEIN"/>
    <property type="match status" value="1"/>
</dbReference>
<comment type="similarity">
    <text evidence="1">Belongs to the UPF0337 (CsbD) family.</text>
</comment>
<organism evidence="4 5">
    <name type="scientific">Tolypocladium capitatum</name>
    <dbReference type="NCBI Taxonomy" id="45235"/>
    <lineage>
        <taxon>Eukaryota</taxon>
        <taxon>Fungi</taxon>
        <taxon>Dikarya</taxon>
        <taxon>Ascomycota</taxon>
        <taxon>Pezizomycotina</taxon>
        <taxon>Sordariomycetes</taxon>
        <taxon>Hypocreomycetidae</taxon>
        <taxon>Hypocreales</taxon>
        <taxon>Ophiocordycipitaceae</taxon>
        <taxon>Tolypocladium</taxon>
    </lineage>
</organism>